<dbReference type="EMBL" id="CM056741">
    <property type="protein sequence ID" value="KAJ8688535.1"/>
    <property type="molecule type" value="Genomic_DNA"/>
</dbReference>
<reference evidence="1" key="1">
    <citation type="submission" date="2023-04" db="EMBL/GenBank/DDBJ databases">
        <title>A chromosome-level genome assembly of the parasitoid wasp Eretmocerus hayati.</title>
        <authorList>
            <person name="Zhong Y."/>
            <person name="Liu S."/>
            <person name="Liu Y."/>
        </authorList>
    </citation>
    <scope>NUCLEOTIDE SEQUENCE</scope>
    <source>
        <strain evidence="1">ZJU_SS_LIU_2023</strain>
    </source>
</reference>
<comment type="caution">
    <text evidence="1">The sequence shown here is derived from an EMBL/GenBank/DDBJ whole genome shotgun (WGS) entry which is preliminary data.</text>
</comment>
<evidence type="ECO:0000313" key="1">
    <source>
        <dbReference type="EMBL" id="KAJ8688535.1"/>
    </source>
</evidence>
<dbReference type="Proteomes" id="UP001239111">
    <property type="component" value="Chromosome 1"/>
</dbReference>
<evidence type="ECO:0000313" key="2">
    <source>
        <dbReference type="Proteomes" id="UP001239111"/>
    </source>
</evidence>
<keyword evidence="2" id="KW-1185">Reference proteome</keyword>
<organism evidence="1 2">
    <name type="scientific">Eretmocerus hayati</name>
    <dbReference type="NCBI Taxonomy" id="131215"/>
    <lineage>
        <taxon>Eukaryota</taxon>
        <taxon>Metazoa</taxon>
        <taxon>Ecdysozoa</taxon>
        <taxon>Arthropoda</taxon>
        <taxon>Hexapoda</taxon>
        <taxon>Insecta</taxon>
        <taxon>Pterygota</taxon>
        <taxon>Neoptera</taxon>
        <taxon>Endopterygota</taxon>
        <taxon>Hymenoptera</taxon>
        <taxon>Apocrita</taxon>
        <taxon>Proctotrupomorpha</taxon>
        <taxon>Chalcidoidea</taxon>
        <taxon>Aphelinidae</taxon>
        <taxon>Aphelininae</taxon>
        <taxon>Eretmocerus</taxon>
    </lineage>
</organism>
<name>A0ACC2PYN9_9HYME</name>
<protein>
    <submittedName>
        <fullName evidence="1">Uncharacterized protein</fullName>
    </submittedName>
</protein>
<proteinExistence type="predicted"/>
<gene>
    <name evidence="1" type="ORF">QAD02_024330</name>
</gene>
<accession>A0ACC2PYN9</accession>
<sequence length="149" mass="16438">MESFMGQSNDHNGQANQRRRDLELGDLCLDMTQKLLTLGADVNVTNIRGSTALHLLFKGELSKHCHAEKNYAILGLLLGSGAELNRLNYLGESPLSLAAKYASYKTVKRMIDAGADVNLIKGSTNSALLVSFMIAFTMLPHHTRPYVFR</sequence>